<evidence type="ECO:0000313" key="4">
    <source>
        <dbReference type="Proteomes" id="UP000256381"/>
    </source>
</evidence>
<feature type="region of interest" description="Disordered" evidence="1">
    <location>
        <begin position="105"/>
        <end position="140"/>
    </location>
</feature>
<organism evidence="3 4">
    <name type="scientific">Mycobacterium tuberculosis</name>
    <dbReference type="NCBI Taxonomy" id="1773"/>
    <lineage>
        <taxon>Bacteria</taxon>
        <taxon>Bacillati</taxon>
        <taxon>Actinomycetota</taxon>
        <taxon>Actinomycetes</taxon>
        <taxon>Mycobacteriales</taxon>
        <taxon>Mycobacteriaceae</taxon>
        <taxon>Mycobacterium</taxon>
        <taxon>Mycobacterium tuberculosis complex</taxon>
    </lineage>
</organism>
<dbReference type="Pfam" id="PF00934">
    <property type="entry name" value="PE"/>
    <property type="match status" value="1"/>
</dbReference>
<dbReference type="Proteomes" id="UP000256381">
    <property type="component" value="Unassembled WGS sequence"/>
</dbReference>
<name>A0ABD7HBB0_MYCTX</name>
<reference evidence="3 4" key="1">
    <citation type="journal article" date="2017" name="N. Engl. J. Med.">
        <title>Transmission of Extensively Drug-Resistant Tuberculosis in South Africa.</title>
        <authorList>
            <person name="Shah N.S."/>
            <person name="Auld S.C."/>
            <person name="Brust J.C."/>
            <person name="Mathema B."/>
            <person name="Ismail N."/>
            <person name="Moodley P."/>
            <person name="Mlisana K."/>
            <person name="Allana S."/>
            <person name="Campbell A."/>
            <person name="Mthiyane T."/>
            <person name="Morris N."/>
            <person name="Mpangase P."/>
            <person name="van der Meulen H."/>
            <person name="Omar S.V."/>
            <person name="Brown T.S."/>
            <person name="Narechania A."/>
            <person name="Shaskina E."/>
            <person name="Kapwata T."/>
            <person name="Kreiswirth B."/>
            <person name="Gandhi N.R."/>
        </authorList>
    </citation>
    <scope>NUCLEOTIDE SEQUENCE [LARGE SCALE GENOMIC DNA]</scope>
    <source>
        <strain evidence="3 4">32301_S10</strain>
    </source>
</reference>
<evidence type="ECO:0000313" key="3">
    <source>
        <dbReference type="EMBL" id="REQ53570.1"/>
    </source>
</evidence>
<proteinExistence type="predicted"/>
<comment type="caution">
    <text evidence="3">The sequence shown here is derived from an EMBL/GenBank/DDBJ whole genome shotgun (WGS) entry which is preliminary data.</text>
</comment>
<evidence type="ECO:0000259" key="2">
    <source>
        <dbReference type="Pfam" id="PF00934"/>
    </source>
</evidence>
<dbReference type="EMBL" id="QTBD01000125">
    <property type="protein sequence ID" value="REQ53570.1"/>
    <property type="molecule type" value="Genomic_DNA"/>
</dbReference>
<evidence type="ECO:0000256" key="1">
    <source>
        <dbReference type="SAM" id="MobiDB-lite"/>
    </source>
</evidence>
<dbReference type="InterPro" id="IPR000084">
    <property type="entry name" value="PE-PGRS_N"/>
</dbReference>
<dbReference type="AlphaFoldDB" id="A0ABD7HBB0"/>
<feature type="domain" description="PE" evidence="2">
    <location>
        <begin position="1"/>
        <end position="31"/>
    </location>
</feature>
<accession>A0ABD7HBB0</accession>
<protein>
    <submittedName>
        <fullName evidence="3">PE family protein</fullName>
    </submittedName>
</protein>
<dbReference type="InterPro" id="IPR038332">
    <property type="entry name" value="PPE_sf"/>
</dbReference>
<dbReference type="Gene3D" id="1.10.287.850">
    <property type="entry name" value="HP0062-like domain"/>
    <property type="match status" value="1"/>
</dbReference>
<feature type="compositionally biased region" description="Gly residues" evidence="1">
    <location>
        <begin position="111"/>
        <end position="140"/>
    </location>
</feature>
<feature type="non-terminal residue" evidence="3">
    <location>
        <position position="140"/>
    </location>
</feature>
<sequence>MTAAAADVAGIGSAISAANALVAGPTTALAADRRRRGVDGYRGAVRRECAGIPTDQRAGGRVSRAVCRGPNLGWRVVRGRRDRQRHVGTRSAQCRQCAHPGIVGRPLIGDGANGGPGQPGGPGGLLYGNGGHGGAGAAGQ</sequence>
<gene>
    <name evidence="3" type="ORF">DSJ38_08165</name>
</gene>
<dbReference type="SUPFAM" id="SSF140459">
    <property type="entry name" value="PE/PPE dimer-like"/>
    <property type="match status" value="1"/>
</dbReference>